<sequence length="135" mass="14666">MLPQNLLKARELARQAATRAYIPYSNFAVGAVLILNDGSMIPGCNVENASYGLSNCAERTALFSALAQGHTAKEFAAMLIYMPGNKLYSPCGACRQVIAEFFSAEAMVYATCDSDHYQSWRADALLPGLFSLQDN</sequence>
<protein>
    <recommendedName>
        <fullName evidence="5 12">Cytidine deaminase</fullName>
        <ecNumber evidence="4 12">3.5.4.5</ecNumber>
    </recommendedName>
    <alternativeName>
        <fullName evidence="9 12">Cytidine aminohydrolase</fullName>
    </alternativeName>
</protein>
<evidence type="ECO:0000256" key="2">
    <source>
        <dbReference type="ARBA" id="ARBA00003949"/>
    </source>
</evidence>
<evidence type="ECO:0000313" key="15">
    <source>
        <dbReference type="Proteomes" id="UP000614272"/>
    </source>
</evidence>
<name>A0ABQ1RR82_9ALTE</name>
<evidence type="ECO:0000256" key="4">
    <source>
        <dbReference type="ARBA" id="ARBA00012783"/>
    </source>
</evidence>
<comment type="function">
    <text evidence="2 12">This enzyme scavenges exogenous and endogenous cytidine and 2'-deoxycytidine for UMP synthesis.</text>
</comment>
<evidence type="ECO:0000256" key="12">
    <source>
        <dbReference type="RuleBase" id="RU364006"/>
    </source>
</evidence>
<dbReference type="InterPro" id="IPR006262">
    <property type="entry name" value="Cyt_deam_tetra"/>
</dbReference>
<dbReference type="Gene3D" id="3.40.140.10">
    <property type="entry name" value="Cytidine Deaminase, domain 2"/>
    <property type="match status" value="1"/>
</dbReference>
<evidence type="ECO:0000256" key="11">
    <source>
        <dbReference type="ARBA" id="ARBA00049558"/>
    </source>
</evidence>
<evidence type="ECO:0000256" key="1">
    <source>
        <dbReference type="ARBA" id="ARBA00001947"/>
    </source>
</evidence>
<reference evidence="15" key="1">
    <citation type="journal article" date="2019" name="Int. J. Syst. Evol. Microbiol.">
        <title>The Global Catalogue of Microorganisms (GCM) 10K type strain sequencing project: providing services to taxonomists for standard genome sequencing and annotation.</title>
        <authorList>
            <consortium name="The Broad Institute Genomics Platform"/>
            <consortium name="The Broad Institute Genome Sequencing Center for Infectious Disease"/>
            <person name="Wu L."/>
            <person name="Ma J."/>
        </authorList>
    </citation>
    <scope>NUCLEOTIDE SEQUENCE [LARGE SCALE GENOMIC DNA]</scope>
    <source>
        <strain evidence="15">CGMCC 1.12923</strain>
    </source>
</reference>
<evidence type="ECO:0000256" key="9">
    <source>
        <dbReference type="ARBA" id="ARBA00032005"/>
    </source>
</evidence>
<comment type="catalytic activity">
    <reaction evidence="11 12">
        <text>cytidine + H2O + H(+) = uridine + NH4(+)</text>
        <dbReference type="Rhea" id="RHEA:16069"/>
        <dbReference type="ChEBI" id="CHEBI:15377"/>
        <dbReference type="ChEBI" id="CHEBI:15378"/>
        <dbReference type="ChEBI" id="CHEBI:16704"/>
        <dbReference type="ChEBI" id="CHEBI:17562"/>
        <dbReference type="ChEBI" id="CHEBI:28938"/>
        <dbReference type="EC" id="3.5.4.5"/>
    </reaction>
</comment>
<evidence type="ECO:0000256" key="6">
    <source>
        <dbReference type="ARBA" id="ARBA00022723"/>
    </source>
</evidence>
<evidence type="ECO:0000256" key="8">
    <source>
        <dbReference type="ARBA" id="ARBA00022833"/>
    </source>
</evidence>
<keyword evidence="7 12" id="KW-0378">Hydrolase</keyword>
<evidence type="ECO:0000256" key="3">
    <source>
        <dbReference type="ARBA" id="ARBA00006576"/>
    </source>
</evidence>
<keyword evidence="8 12" id="KW-0862">Zinc</keyword>
<evidence type="ECO:0000256" key="5">
    <source>
        <dbReference type="ARBA" id="ARBA00018266"/>
    </source>
</evidence>
<accession>A0ABQ1RR82</accession>
<dbReference type="PROSITE" id="PS00903">
    <property type="entry name" value="CYT_DCMP_DEAMINASES_1"/>
    <property type="match status" value="1"/>
</dbReference>
<dbReference type="Pfam" id="PF00383">
    <property type="entry name" value="dCMP_cyt_deam_1"/>
    <property type="match status" value="1"/>
</dbReference>
<dbReference type="InterPro" id="IPR016192">
    <property type="entry name" value="APOBEC/CMP_deaminase_Zn-bd"/>
</dbReference>
<comment type="similarity">
    <text evidence="3 12">Belongs to the cytidine and deoxycytidylate deaminase family.</text>
</comment>
<organism evidence="14 15">
    <name type="scientific">Lacimicrobium alkaliphilum</name>
    <dbReference type="NCBI Taxonomy" id="1526571"/>
    <lineage>
        <taxon>Bacteria</taxon>
        <taxon>Pseudomonadati</taxon>
        <taxon>Pseudomonadota</taxon>
        <taxon>Gammaproteobacteria</taxon>
        <taxon>Alteromonadales</taxon>
        <taxon>Alteromonadaceae</taxon>
        <taxon>Lacimicrobium</taxon>
    </lineage>
</organism>
<dbReference type="SUPFAM" id="SSF53927">
    <property type="entry name" value="Cytidine deaminase-like"/>
    <property type="match status" value="1"/>
</dbReference>
<dbReference type="NCBIfam" id="TIGR01354">
    <property type="entry name" value="cyt_deam_tetra"/>
    <property type="match status" value="1"/>
</dbReference>
<evidence type="ECO:0000256" key="7">
    <source>
        <dbReference type="ARBA" id="ARBA00022801"/>
    </source>
</evidence>
<dbReference type="RefSeq" id="WP_099036621.1">
    <property type="nucleotide sequence ID" value="NZ_BMGJ01000020.1"/>
</dbReference>
<dbReference type="EC" id="3.5.4.5" evidence="4 12"/>
<dbReference type="NCBIfam" id="NF004064">
    <property type="entry name" value="PRK05578.1"/>
    <property type="match status" value="1"/>
</dbReference>
<dbReference type="CDD" id="cd01283">
    <property type="entry name" value="cytidine_deaminase"/>
    <property type="match status" value="1"/>
</dbReference>
<evidence type="ECO:0000259" key="13">
    <source>
        <dbReference type="PROSITE" id="PS51747"/>
    </source>
</evidence>
<comment type="cofactor">
    <cofactor evidence="1 12">
        <name>Zn(2+)</name>
        <dbReference type="ChEBI" id="CHEBI:29105"/>
    </cofactor>
</comment>
<dbReference type="InterPro" id="IPR002125">
    <property type="entry name" value="CMP_dCMP_dom"/>
</dbReference>
<dbReference type="InterPro" id="IPR016193">
    <property type="entry name" value="Cytidine_deaminase-like"/>
</dbReference>
<comment type="catalytic activity">
    <reaction evidence="10 12">
        <text>2'-deoxycytidine + H2O + H(+) = 2'-deoxyuridine + NH4(+)</text>
        <dbReference type="Rhea" id="RHEA:13433"/>
        <dbReference type="ChEBI" id="CHEBI:15377"/>
        <dbReference type="ChEBI" id="CHEBI:15378"/>
        <dbReference type="ChEBI" id="CHEBI:15698"/>
        <dbReference type="ChEBI" id="CHEBI:16450"/>
        <dbReference type="ChEBI" id="CHEBI:28938"/>
        <dbReference type="EC" id="3.5.4.5"/>
    </reaction>
</comment>
<gene>
    <name evidence="14" type="primary">cdd</name>
    <name evidence="14" type="ORF">GCM10011357_35980</name>
</gene>
<dbReference type="EMBL" id="BMGJ01000020">
    <property type="protein sequence ID" value="GGD77690.1"/>
    <property type="molecule type" value="Genomic_DNA"/>
</dbReference>
<comment type="caution">
    <text evidence="14">The sequence shown here is derived from an EMBL/GenBank/DDBJ whole genome shotgun (WGS) entry which is preliminary data.</text>
</comment>
<evidence type="ECO:0000256" key="10">
    <source>
        <dbReference type="ARBA" id="ARBA00049252"/>
    </source>
</evidence>
<dbReference type="Proteomes" id="UP000614272">
    <property type="component" value="Unassembled WGS sequence"/>
</dbReference>
<dbReference type="PANTHER" id="PTHR11644">
    <property type="entry name" value="CYTIDINE DEAMINASE"/>
    <property type="match status" value="1"/>
</dbReference>
<dbReference type="PANTHER" id="PTHR11644:SF2">
    <property type="entry name" value="CYTIDINE DEAMINASE"/>
    <property type="match status" value="1"/>
</dbReference>
<keyword evidence="15" id="KW-1185">Reference proteome</keyword>
<proteinExistence type="inferred from homology"/>
<evidence type="ECO:0000313" key="14">
    <source>
        <dbReference type="EMBL" id="GGD77690.1"/>
    </source>
</evidence>
<feature type="domain" description="CMP/dCMP-type deaminase" evidence="13">
    <location>
        <begin position="4"/>
        <end position="128"/>
    </location>
</feature>
<dbReference type="PROSITE" id="PS51747">
    <property type="entry name" value="CYT_DCMP_DEAMINASES_2"/>
    <property type="match status" value="1"/>
</dbReference>
<dbReference type="InterPro" id="IPR050202">
    <property type="entry name" value="Cyt/Deoxycyt_deaminase"/>
</dbReference>
<keyword evidence="6 12" id="KW-0479">Metal-binding</keyword>